<dbReference type="InterPro" id="IPR032808">
    <property type="entry name" value="DoxX"/>
</dbReference>
<dbReference type="EMBL" id="QHHQ01000002">
    <property type="protein sequence ID" value="RAI01571.1"/>
    <property type="molecule type" value="Genomic_DNA"/>
</dbReference>
<evidence type="ECO:0000256" key="2">
    <source>
        <dbReference type="ARBA" id="ARBA00022692"/>
    </source>
</evidence>
<evidence type="ECO:0000313" key="7">
    <source>
        <dbReference type="Proteomes" id="UP000249590"/>
    </source>
</evidence>
<feature type="transmembrane region" description="Helical" evidence="5">
    <location>
        <begin position="12"/>
        <end position="34"/>
    </location>
</feature>
<dbReference type="Pfam" id="PF13564">
    <property type="entry name" value="DoxX_2"/>
    <property type="match status" value="1"/>
</dbReference>
<keyword evidence="4 5" id="KW-0472">Membrane</keyword>
<dbReference type="Proteomes" id="UP000249590">
    <property type="component" value="Unassembled WGS sequence"/>
</dbReference>
<reference evidence="6 7" key="1">
    <citation type="submission" date="2018-05" db="EMBL/GenBank/DDBJ databases">
        <title>Acuticoccus sediminis sp. nov., isolated from deep-sea sediment of Indian Ocean.</title>
        <authorList>
            <person name="Liu X."/>
            <person name="Lai Q."/>
            <person name="Du Y."/>
            <person name="Sun F."/>
            <person name="Zhang X."/>
            <person name="Wang S."/>
            <person name="Shao Z."/>
        </authorList>
    </citation>
    <scope>NUCLEOTIDE SEQUENCE [LARGE SCALE GENOMIC DNA]</scope>
    <source>
        <strain evidence="6 7">PTG4-2</strain>
    </source>
</reference>
<keyword evidence="7" id="KW-1185">Reference proteome</keyword>
<dbReference type="GO" id="GO:0016020">
    <property type="term" value="C:membrane"/>
    <property type="evidence" value="ECO:0007669"/>
    <property type="project" value="UniProtKB-SubCell"/>
</dbReference>
<feature type="transmembrane region" description="Helical" evidence="5">
    <location>
        <begin position="101"/>
        <end position="118"/>
    </location>
</feature>
<feature type="transmembrane region" description="Helical" evidence="5">
    <location>
        <begin position="46"/>
        <end position="66"/>
    </location>
</feature>
<dbReference type="RefSeq" id="WP_111344509.1">
    <property type="nucleotide sequence ID" value="NZ_QHHQ01000002.1"/>
</dbReference>
<comment type="caution">
    <text evidence="6">The sequence shown here is derived from an EMBL/GenBank/DDBJ whole genome shotgun (WGS) entry which is preliminary data.</text>
</comment>
<dbReference type="OrthoDB" id="7960583at2"/>
<organism evidence="6 7">
    <name type="scientific">Acuticoccus sediminis</name>
    <dbReference type="NCBI Taxonomy" id="2184697"/>
    <lineage>
        <taxon>Bacteria</taxon>
        <taxon>Pseudomonadati</taxon>
        <taxon>Pseudomonadota</taxon>
        <taxon>Alphaproteobacteria</taxon>
        <taxon>Hyphomicrobiales</taxon>
        <taxon>Amorphaceae</taxon>
        <taxon>Acuticoccus</taxon>
    </lineage>
</organism>
<evidence type="ECO:0000256" key="3">
    <source>
        <dbReference type="ARBA" id="ARBA00022989"/>
    </source>
</evidence>
<name>A0A8B2NRP3_9HYPH</name>
<evidence type="ECO:0000256" key="5">
    <source>
        <dbReference type="SAM" id="Phobius"/>
    </source>
</evidence>
<feature type="transmembrane region" description="Helical" evidence="5">
    <location>
        <begin position="78"/>
        <end position="95"/>
    </location>
</feature>
<evidence type="ECO:0008006" key="8">
    <source>
        <dbReference type="Google" id="ProtNLM"/>
    </source>
</evidence>
<comment type="subcellular location">
    <subcellularLocation>
        <location evidence="1">Membrane</location>
        <topology evidence="1">Multi-pass membrane protein</topology>
    </subcellularLocation>
</comment>
<dbReference type="AlphaFoldDB" id="A0A8B2NRP3"/>
<gene>
    <name evidence="6" type="ORF">DLJ53_09110</name>
</gene>
<keyword evidence="2 5" id="KW-0812">Transmembrane</keyword>
<proteinExistence type="predicted"/>
<accession>A0A8B2NRP3</accession>
<keyword evidence="3 5" id="KW-1133">Transmembrane helix</keyword>
<protein>
    <recommendedName>
        <fullName evidence="8">DoxX-like protein</fullName>
    </recommendedName>
</protein>
<sequence length="125" mass="13320">MTTVLSHRMIKIAQMVLQGLVAFVFLVSGVLNLAGVMTEEMVRLGYPGYFTTIVGVAYIVGVICIYQTRVAFLRDWAFGAMAATLVAAVGSHVLAGDPIGSAAPAIVTLVVFVAAYTLRVRLREA</sequence>
<evidence type="ECO:0000313" key="6">
    <source>
        <dbReference type="EMBL" id="RAI01571.1"/>
    </source>
</evidence>
<evidence type="ECO:0000256" key="1">
    <source>
        <dbReference type="ARBA" id="ARBA00004141"/>
    </source>
</evidence>
<evidence type="ECO:0000256" key="4">
    <source>
        <dbReference type="ARBA" id="ARBA00023136"/>
    </source>
</evidence>